<dbReference type="PANTHER" id="PTHR13096:SF8">
    <property type="entry name" value="RIBOSOMAL OXYGENASE 1"/>
    <property type="match status" value="1"/>
</dbReference>
<keyword evidence="2" id="KW-0479">Metal-binding</keyword>
<organism evidence="5 6">
    <name type="scientific">Haemophilus parahaemolyticus</name>
    <dbReference type="NCBI Taxonomy" id="735"/>
    <lineage>
        <taxon>Bacteria</taxon>
        <taxon>Pseudomonadati</taxon>
        <taxon>Pseudomonadota</taxon>
        <taxon>Gammaproteobacteria</taxon>
        <taxon>Pasteurellales</taxon>
        <taxon>Pasteurellaceae</taxon>
        <taxon>Haemophilus</taxon>
    </lineage>
</organism>
<evidence type="ECO:0000313" key="5">
    <source>
        <dbReference type="EMBL" id="STO63643.1"/>
    </source>
</evidence>
<name>A0A377HZE7_HAEPH</name>
<dbReference type="GO" id="GO:0046872">
    <property type="term" value="F:metal ion binding"/>
    <property type="evidence" value="ECO:0007669"/>
    <property type="project" value="UniProtKB-KW"/>
</dbReference>
<dbReference type="InterPro" id="IPR003347">
    <property type="entry name" value="JmjC_dom"/>
</dbReference>
<dbReference type="EMBL" id="UGHH01000002">
    <property type="protein sequence ID" value="STO63643.1"/>
    <property type="molecule type" value="Genomic_DNA"/>
</dbReference>
<keyword evidence="3" id="KW-0408">Iron</keyword>
<evidence type="ECO:0000259" key="4">
    <source>
        <dbReference type="PROSITE" id="PS51184"/>
    </source>
</evidence>
<evidence type="ECO:0000256" key="2">
    <source>
        <dbReference type="ARBA" id="ARBA00022723"/>
    </source>
</evidence>
<dbReference type="InterPro" id="IPR039994">
    <property type="entry name" value="NO66-like"/>
</dbReference>
<dbReference type="Pfam" id="PF08007">
    <property type="entry name" value="JmjC_2"/>
    <property type="match status" value="1"/>
</dbReference>
<comment type="cofactor">
    <cofactor evidence="1">
        <name>Fe(2+)</name>
        <dbReference type="ChEBI" id="CHEBI:29033"/>
    </cofactor>
</comment>
<reference evidence="5 6" key="1">
    <citation type="submission" date="2018-06" db="EMBL/GenBank/DDBJ databases">
        <authorList>
            <consortium name="Pathogen Informatics"/>
            <person name="Doyle S."/>
        </authorList>
    </citation>
    <scope>NUCLEOTIDE SEQUENCE [LARGE SCALE GENOMIC DNA]</scope>
    <source>
        <strain evidence="5 6">NCTC10794</strain>
    </source>
</reference>
<protein>
    <submittedName>
        <fullName evidence="5">Cupin superfamily protein</fullName>
    </submittedName>
</protein>
<proteinExistence type="predicted"/>
<dbReference type="RefSeq" id="WP_119222342.1">
    <property type="nucleotide sequence ID" value="NZ_UGHH01000002.1"/>
</dbReference>
<evidence type="ECO:0000256" key="1">
    <source>
        <dbReference type="ARBA" id="ARBA00001954"/>
    </source>
</evidence>
<evidence type="ECO:0000313" key="6">
    <source>
        <dbReference type="Proteomes" id="UP000254867"/>
    </source>
</evidence>
<dbReference type="AlphaFoldDB" id="A0A377HZE7"/>
<feature type="domain" description="JmjC" evidence="4">
    <location>
        <begin position="94"/>
        <end position="239"/>
    </location>
</feature>
<sequence>MSINFSIGYQEFFNEFFEKKPLLIKDAISYGELLSWEKINEVLPRCNIISEDAIKLMYKGQKLGKKNYIEEYNDLGTIRYKFHEENLYSFLRDGATLVANGIVNEPSIDKFSSEVSRFTGCHTFSSLYIAFNTQSSFKSHWDSRDIFALQMQGKKRWIIHAPTFKNPLFMHRSKDMPEYMPDVDNVYMDVVLEAGDILYLPRGWWHDPVPIGEETVHLAIGIFPAYANNYLTWVSQNIVEKEIARESLIHYGRDEKLLEDLAIQTANYIKDKENYYKFIEEFYDKKRLEKPLKLEVFGNYKNNNLLEKQKISFDINNHYFNHNNKIISNGYGIVLDDDFKKVVSFLREKDEVTLEDILNLVDIDKKESISNLIWQLSYIGVLRLT</sequence>
<dbReference type="PANTHER" id="PTHR13096">
    <property type="entry name" value="MINA53 MYC INDUCED NUCLEAR ANTIGEN"/>
    <property type="match status" value="1"/>
</dbReference>
<gene>
    <name evidence="5" type="ORF">NCTC10794_00681</name>
</gene>
<accession>A0A377HZE7</accession>
<dbReference type="Proteomes" id="UP000254867">
    <property type="component" value="Unassembled WGS sequence"/>
</dbReference>
<evidence type="ECO:0000256" key="3">
    <source>
        <dbReference type="ARBA" id="ARBA00023004"/>
    </source>
</evidence>
<dbReference type="PROSITE" id="PS51184">
    <property type="entry name" value="JMJC"/>
    <property type="match status" value="1"/>
</dbReference>
<dbReference type="Gene3D" id="2.60.120.650">
    <property type="entry name" value="Cupin"/>
    <property type="match status" value="1"/>
</dbReference>
<dbReference type="SUPFAM" id="SSF51197">
    <property type="entry name" value="Clavaminate synthase-like"/>
    <property type="match status" value="1"/>
</dbReference>
<dbReference type="SMART" id="SM00558">
    <property type="entry name" value="JmjC"/>
    <property type="match status" value="1"/>
</dbReference>